<gene>
    <name evidence="2" type="ORF">HNR05_001321</name>
</gene>
<dbReference type="AlphaFoldDB" id="A0A7Z0EDB4"/>
<name>A0A7Z0EDB4_9MICO</name>
<keyword evidence="3" id="KW-1185">Reference proteome</keyword>
<reference evidence="2 3" key="1">
    <citation type="submission" date="2020-07" db="EMBL/GenBank/DDBJ databases">
        <title>Sequencing the genomes of 1000 actinobacteria strains.</title>
        <authorList>
            <person name="Klenk H.-P."/>
        </authorList>
    </citation>
    <scope>NUCLEOTIDE SEQUENCE [LARGE SCALE GENOMIC DNA]</scope>
    <source>
        <strain evidence="2 3">LI1</strain>
    </source>
</reference>
<evidence type="ECO:0000313" key="2">
    <source>
        <dbReference type="EMBL" id="NYJ19530.1"/>
    </source>
</evidence>
<comment type="caution">
    <text evidence="2">The sequence shown here is derived from an EMBL/GenBank/DDBJ whole genome shotgun (WGS) entry which is preliminary data.</text>
</comment>
<dbReference type="RefSeq" id="WP_179578287.1">
    <property type="nucleotide sequence ID" value="NZ_JACCFM010000001.1"/>
</dbReference>
<protein>
    <submittedName>
        <fullName evidence="2">Uncharacterized protein</fullName>
    </submittedName>
</protein>
<sequence length="308" mass="33113">MAPELLAESPARQDSIEISGGTDGEGVALTVPDLAPDGLGVTFGISFTVDYATESDSVDSGLTVLTTTSDDVSAYVQPMATGVRVLTAIASAEAPGDYTYTFDVPEGTSLVEGVGRYYLSDDDRVLGALLPPWAVDAAGESVPTSYSWADGKLTQHVDLSSPRISFPVLADPAWGYAVEYKLTKTVAANKALLKKCFKCYFPVPGAPKAFPKVGQLLPLMVGPANFNCTFKNEFNATNWFAFQFDATKAHVDKLGSNIVFEFRALSNGTRYLMVSAYVVNDAFWLKNPAYQAGTYVNWKNFASNLNKA</sequence>
<proteinExistence type="predicted"/>
<evidence type="ECO:0000313" key="3">
    <source>
        <dbReference type="Proteomes" id="UP000537260"/>
    </source>
</evidence>
<dbReference type="Proteomes" id="UP000537260">
    <property type="component" value="Unassembled WGS sequence"/>
</dbReference>
<feature type="region of interest" description="Disordered" evidence="1">
    <location>
        <begin position="1"/>
        <end position="23"/>
    </location>
</feature>
<dbReference type="EMBL" id="JACCFM010000001">
    <property type="protein sequence ID" value="NYJ19530.1"/>
    <property type="molecule type" value="Genomic_DNA"/>
</dbReference>
<accession>A0A7Z0EDB4</accession>
<evidence type="ECO:0000256" key="1">
    <source>
        <dbReference type="SAM" id="MobiDB-lite"/>
    </source>
</evidence>
<organism evidence="2 3">
    <name type="scientific">Glaciibacter psychrotolerans</name>
    <dbReference type="NCBI Taxonomy" id="670054"/>
    <lineage>
        <taxon>Bacteria</taxon>
        <taxon>Bacillati</taxon>
        <taxon>Actinomycetota</taxon>
        <taxon>Actinomycetes</taxon>
        <taxon>Micrococcales</taxon>
        <taxon>Microbacteriaceae</taxon>
        <taxon>Glaciibacter</taxon>
    </lineage>
</organism>